<dbReference type="AlphaFoldDB" id="A0A235FCX8"/>
<dbReference type="PANTHER" id="PTHR14209:SF19">
    <property type="entry name" value="ISOAMYL ACETATE-HYDROLYZING ESTERASE 1 HOMOLOG"/>
    <property type="match status" value="1"/>
</dbReference>
<proteinExistence type="predicted"/>
<accession>A0A235FCX8</accession>
<evidence type="ECO:0000259" key="1">
    <source>
        <dbReference type="Pfam" id="PF13472"/>
    </source>
</evidence>
<dbReference type="InterPro" id="IPR013830">
    <property type="entry name" value="SGNH_hydro"/>
</dbReference>
<name>A0A235FCX8_9BACL</name>
<dbReference type="Proteomes" id="UP000215059">
    <property type="component" value="Unassembled WGS sequence"/>
</dbReference>
<protein>
    <recommendedName>
        <fullName evidence="1">SGNH hydrolase-type esterase domain-containing protein</fullName>
    </recommendedName>
</protein>
<dbReference type="Pfam" id="PF13472">
    <property type="entry name" value="Lipase_GDSL_2"/>
    <property type="match status" value="1"/>
</dbReference>
<gene>
    <name evidence="2" type="ORF">CGZ90_04095</name>
</gene>
<dbReference type="PANTHER" id="PTHR14209">
    <property type="entry name" value="ISOAMYL ACETATE-HYDROLYZING ESTERASE 1"/>
    <property type="match status" value="1"/>
</dbReference>
<evidence type="ECO:0000313" key="2">
    <source>
        <dbReference type="EMBL" id="OYD59092.1"/>
    </source>
</evidence>
<dbReference type="SUPFAM" id="SSF52266">
    <property type="entry name" value="SGNH hydrolase"/>
    <property type="match status" value="1"/>
</dbReference>
<sequence>MKTLVCFGDSITADEQSPDGSLRLTPRLRKELIGWNVINAGVPAETTRAAIKRLQSDVLDQEPHCVTILFGANDASDHRLVPLEEYGEHLAFMIEKIGPEKVVLISPAPVDERQQNARSNERMEKYRNKSAELARSYGTGFLDLWSIMNNTSYKELLEEDGLHFNEKAYVLFSNELLKILKQWQ</sequence>
<reference evidence="2 3" key="1">
    <citation type="submission" date="2017-07" db="EMBL/GenBank/DDBJ databases">
        <title>Fictibacillus sp. nov. GDSW-R2A3 Genome sequencing and assembly.</title>
        <authorList>
            <person name="Mayilraj S."/>
        </authorList>
    </citation>
    <scope>NUCLEOTIDE SEQUENCE [LARGE SCALE GENOMIC DNA]</scope>
    <source>
        <strain evidence="2 3">GDSW-R2A3</strain>
    </source>
</reference>
<feature type="domain" description="SGNH hydrolase-type esterase" evidence="1">
    <location>
        <begin position="6"/>
        <end position="169"/>
    </location>
</feature>
<evidence type="ECO:0000313" key="3">
    <source>
        <dbReference type="Proteomes" id="UP000215059"/>
    </source>
</evidence>
<keyword evidence="3" id="KW-1185">Reference proteome</keyword>
<comment type="caution">
    <text evidence="2">The sequence shown here is derived from an EMBL/GenBank/DDBJ whole genome shotgun (WGS) entry which is preliminary data.</text>
</comment>
<dbReference type="EMBL" id="NOII01000001">
    <property type="protein sequence ID" value="OYD59092.1"/>
    <property type="molecule type" value="Genomic_DNA"/>
</dbReference>
<organism evidence="2 3">
    <name type="scientific">Fictibacillus aquaticus</name>
    <dbReference type="NCBI Taxonomy" id="2021314"/>
    <lineage>
        <taxon>Bacteria</taxon>
        <taxon>Bacillati</taxon>
        <taxon>Bacillota</taxon>
        <taxon>Bacilli</taxon>
        <taxon>Bacillales</taxon>
        <taxon>Fictibacillaceae</taxon>
        <taxon>Fictibacillus</taxon>
    </lineage>
</organism>
<dbReference type="Gene3D" id="3.40.50.1110">
    <property type="entry name" value="SGNH hydrolase"/>
    <property type="match status" value="1"/>
</dbReference>
<dbReference type="InterPro" id="IPR045136">
    <property type="entry name" value="Iah1-like"/>
</dbReference>
<dbReference type="OrthoDB" id="388542at2"/>
<dbReference type="RefSeq" id="WP_094251052.1">
    <property type="nucleotide sequence ID" value="NZ_JBHLXL010000001.1"/>
</dbReference>
<dbReference type="InterPro" id="IPR036514">
    <property type="entry name" value="SGNH_hydro_sf"/>
</dbReference>